<comment type="caution">
    <text evidence="2">The sequence shown here is derived from an EMBL/GenBank/DDBJ whole genome shotgun (WGS) entry which is preliminary data.</text>
</comment>
<dbReference type="AlphaFoldDB" id="A0A7X6D4V2"/>
<dbReference type="NCBIfam" id="TIGR01764">
    <property type="entry name" value="excise"/>
    <property type="match status" value="1"/>
</dbReference>
<feature type="domain" description="Helix-turn-helix" evidence="1">
    <location>
        <begin position="5"/>
        <end position="50"/>
    </location>
</feature>
<dbReference type="Pfam" id="PF12728">
    <property type="entry name" value="HTH_17"/>
    <property type="match status" value="1"/>
</dbReference>
<keyword evidence="3" id="KW-1185">Reference proteome</keyword>
<protein>
    <submittedName>
        <fullName evidence="2">Helix-turn-helix domain-containing protein</fullName>
    </submittedName>
</protein>
<accession>A0A7X6D4V2</accession>
<dbReference type="SUPFAM" id="SSF46955">
    <property type="entry name" value="Putative DNA-binding domain"/>
    <property type="match status" value="1"/>
</dbReference>
<dbReference type="RefSeq" id="WP_167973918.1">
    <property type="nucleotide sequence ID" value="NZ_BHZG01000347.1"/>
</dbReference>
<reference evidence="2 3" key="1">
    <citation type="submission" date="2020-03" db="EMBL/GenBank/DDBJ databases">
        <title>Draft genome of Streptomyces sp. ventii, isolated from the Axial Seamount in the Pacific Ocean, and resequencing of the two type strains Streptomyces lonarensis strain NCL 716 and Streptomyces bohaiensis strain 11A07.</title>
        <authorList>
            <person name="Loughran R.M."/>
            <person name="Pfannmuller K.M."/>
            <person name="Wasson B.J."/>
            <person name="Deadmond M.C."/>
            <person name="Paddock B.E."/>
            <person name="Koyack M.J."/>
            <person name="Gallegos D.A."/>
            <person name="Mitchell E.A."/>
            <person name="Ushijima B."/>
            <person name="Saw J.H."/>
            <person name="Mcphail K.L."/>
            <person name="Videau P."/>
        </authorList>
    </citation>
    <scope>NUCLEOTIDE SEQUENCE [LARGE SCALE GENOMIC DNA]</scope>
    <source>
        <strain evidence="2 3">NCL716</strain>
    </source>
</reference>
<evidence type="ECO:0000313" key="3">
    <source>
        <dbReference type="Proteomes" id="UP000578686"/>
    </source>
</evidence>
<dbReference type="EMBL" id="JAAVJD010000262">
    <property type="protein sequence ID" value="NJQ08223.1"/>
    <property type="molecule type" value="Genomic_DNA"/>
</dbReference>
<sequence length="146" mass="16077">MSERLFSVQAVADHLGLHVRTVRNYVRDGRLPAVRIGKQYRVTQGDLERFTGRPVPEIDPESDAAEAHRAHADVSSIVELDGVDRELADRLSTLLTAAARSRLPGEERVRVETVHDPARGRMKVIVVGGLADTARMLEYIEGVVGS</sequence>
<evidence type="ECO:0000313" key="2">
    <source>
        <dbReference type="EMBL" id="NJQ08223.1"/>
    </source>
</evidence>
<dbReference type="GO" id="GO:0003677">
    <property type="term" value="F:DNA binding"/>
    <property type="evidence" value="ECO:0007669"/>
    <property type="project" value="InterPro"/>
</dbReference>
<gene>
    <name evidence="2" type="ORF">HCN56_22215</name>
</gene>
<dbReference type="Proteomes" id="UP000578686">
    <property type="component" value="Unassembled WGS sequence"/>
</dbReference>
<organism evidence="2 3">
    <name type="scientific">Streptomyces lonarensis</name>
    <dbReference type="NCBI Taxonomy" id="700599"/>
    <lineage>
        <taxon>Bacteria</taxon>
        <taxon>Bacillati</taxon>
        <taxon>Actinomycetota</taxon>
        <taxon>Actinomycetes</taxon>
        <taxon>Kitasatosporales</taxon>
        <taxon>Streptomycetaceae</taxon>
        <taxon>Streptomyces</taxon>
    </lineage>
</organism>
<name>A0A7X6D4V2_9ACTN</name>
<evidence type="ECO:0000259" key="1">
    <source>
        <dbReference type="Pfam" id="PF12728"/>
    </source>
</evidence>
<proteinExistence type="predicted"/>
<dbReference type="InterPro" id="IPR041657">
    <property type="entry name" value="HTH_17"/>
</dbReference>
<dbReference type="InterPro" id="IPR010093">
    <property type="entry name" value="SinI_DNA-bd"/>
</dbReference>
<dbReference type="InterPro" id="IPR009061">
    <property type="entry name" value="DNA-bd_dom_put_sf"/>
</dbReference>